<reference evidence="2" key="2">
    <citation type="journal article" date="2007" name="Science">
        <title>Draft genome sequence of the sexually transmitted pathogen Trichomonas vaginalis.</title>
        <authorList>
            <person name="Carlton J.M."/>
            <person name="Hirt R.P."/>
            <person name="Silva J.C."/>
            <person name="Delcher A.L."/>
            <person name="Schatz M."/>
            <person name="Zhao Q."/>
            <person name="Wortman J.R."/>
            <person name="Bidwell S.L."/>
            <person name="Alsmark U.C.M."/>
            <person name="Besteiro S."/>
            <person name="Sicheritz-Ponten T."/>
            <person name="Noel C.J."/>
            <person name="Dacks J.B."/>
            <person name="Foster P.G."/>
            <person name="Simillion C."/>
            <person name="Van de Peer Y."/>
            <person name="Miranda-Saavedra D."/>
            <person name="Barton G.J."/>
            <person name="Westrop G.D."/>
            <person name="Mueller S."/>
            <person name="Dessi D."/>
            <person name="Fiori P.L."/>
            <person name="Ren Q."/>
            <person name="Paulsen I."/>
            <person name="Zhang H."/>
            <person name="Bastida-Corcuera F.D."/>
            <person name="Simoes-Barbosa A."/>
            <person name="Brown M.T."/>
            <person name="Hayes R.D."/>
            <person name="Mukherjee M."/>
            <person name="Okumura C.Y."/>
            <person name="Schneider R."/>
            <person name="Smith A.J."/>
            <person name="Vanacova S."/>
            <person name="Villalvazo M."/>
            <person name="Haas B.J."/>
            <person name="Pertea M."/>
            <person name="Feldblyum T.V."/>
            <person name="Utterback T.R."/>
            <person name="Shu C.L."/>
            <person name="Osoegawa K."/>
            <person name="de Jong P.J."/>
            <person name="Hrdy I."/>
            <person name="Horvathova L."/>
            <person name="Zubacova Z."/>
            <person name="Dolezal P."/>
            <person name="Malik S.B."/>
            <person name="Logsdon J.M. Jr."/>
            <person name="Henze K."/>
            <person name="Gupta A."/>
            <person name="Wang C.C."/>
            <person name="Dunne R.L."/>
            <person name="Upcroft J.A."/>
            <person name="Upcroft P."/>
            <person name="White O."/>
            <person name="Salzberg S.L."/>
            <person name="Tang P."/>
            <person name="Chiu C.-H."/>
            <person name="Lee Y.-S."/>
            <person name="Embley T.M."/>
            <person name="Coombs G.H."/>
            <person name="Mottram J.C."/>
            <person name="Tachezy J."/>
            <person name="Fraser-Liggett C.M."/>
            <person name="Johnson P.J."/>
        </authorList>
    </citation>
    <scope>NUCLEOTIDE SEQUENCE [LARGE SCALE GENOMIC DNA]</scope>
    <source>
        <strain evidence="2">G3</strain>
    </source>
</reference>
<dbReference type="VEuPathDB" id="TrichDB:TVAG_373320"/>
<feature type="compositionally biased region" description="Basic and acidic residues" evidence="1">
    <location>
        <begin position="151"/>
        <end position="163"/>
    </location>
</feature>
<feature type="compositionally biased region" description="Polar residues" evidence="1">
    <location>
        <begin position="191"/>
        <end position="201"/>
    </location>
</feature>
<dbReference type="EMBL" id="DS113274">
    <property type="protein sequence ID" value="EAY14199.1"/>
    <property type="molecule type" value="Genomic_DNA"/>
</dbReference>
<keyword evidence="3" id="KW-1185">Reference proteome</keyword>
<sequence length="571" mass="66529">MEKFANSRHRANNASKYLDYVEDNDAMIENLNNYSSKLQNVFQNSSNQNFLNEYTTVEYYAIEEYENPEESAETIQSLNKIKKEDNDNQKKLQKNDKISLKSQTSVSSWKFLQDEKDLESQPFENVIKGKDKLNASDGNSESNIPISVKQQKTENSKQSVIKREKAQKQMDFVGPLYISSHNLSELNESSRGSNKSCNSQKKSVKSGLKSDSHILTNHESSKNSFKLSQKSDLLSNQEKNTEYTQNSDDTYSYTRDYTYSYQNTTPSSKSTKTASKQQELSDKIVTSKAPQSKVDIQISKLNETLNPKDSDYYNLKREEILNKWKQEAENAAKEERMYNESLIFKVQPNKYKITGIRREQKASDSKQISSNNEEVFIPQSYFRMPPNPSNHFLRTMSLPTNERLSAPKKKKVSKNKSRRITKREFDEFYNRQCDTETKRMKETLQKPKSDNEEKVGKSCTTNIGIKLFKESIKPFKFEDDEMLNENIHKSTAKWTNDERFWKPKEVNDANSISIPLKTKRNANKNSILMTKGKSSFFERSKYDYSDVLNKYKETVEKEQMKTYYTEFDEKA</sequence>
<dbReference type="RefSeq" id="XP_001326422.1">
    <property type="nucleotide sequence ID" value="XM_001326387.1"/>
</dbReference>
<gene>
    <name evidence="2" type="ORF">TVAG_373320</name>
</gene>
<dbReference type="InParanoid" id="A2DZJ5"/>
<accession>A2DZJ5</accession>
<organism evidence="2 3">
    <name type="scientific">Trichomonas vaginalis (strain ATCC PRA-98 / G3)</name>
    <dbReference type="NCBI Taxonomy" id="412133"/>
    <lineage>
        <taxon>Eukaryota</taxon>
        <taxon>Metamonada</taxon>
        <taxon>Parabasalia</taxon>
        <taxon>Trichomonadida</taxon>
        <taxon>Trichomonadidae</taxon>
        <taxon>Trichomonas</taxon>
    </lineage>
</organism>
<evidence type="ECO:0000313" key="2">
    <source>
        <dbReference type="EMBL" id="EAY14199.1"/>
    </source>
</evidence>
<feature type="region of interest" description="Disordered" evidence="1">
    <location>
        <begin position="131"/>
        <end position="163"/>
    </location>
</feature>
<evidence type="ECO:0000256" key="1">
    <source>
        <dbReference type="SAM" id="MobiDB-lite"/>
    </source>
</evidence>
<dbReference type="VEuPathDB" id="TrichDB:TVAGG3_0012000"/>
<protein>
    <submittedName>
        <fullName evidence="2">Uncharacterized protein</fullName>
    </submittedName>
</protein>
<dbReference type="Proteomes" id="UP000001542">
    <property type="component" value="Unassembled WGS sequence"/>
</dbReference>
<evidence type="ECO:0000313" key="3">
    <source>
        <dbReference type="Proteomes" id="UP000001542"/>
    </source>
</evidence>
<proteinExistence type="predicted"/>
<name>A2DZJ5_TRIV3</name>
<dbReference type="KEGG" id="tva:4772187"/>
<dbReference type="AlphaFoldDB" id="A2DZJ5"/>
<feature type="compositionally biased region" description="Polar residues" evidence="1">
    <location>
        <begin position="136"/>
        <end position="150"/>
    </location>
</feature>
<feature type="region of interest" description="Disordered" evidence="1">
    <location>
        <begin position="184"/>
        <end position="250"/>
    </location>
</feature>
<reference evidence="2" key="1">
    <citation type="submission" date="2006-10" db="EMBL/GenBank/DDBJ databases">
        <authorList>
            <person name="Amadeo P."/>
            <person name="Zhao Q."/>
            <person name="Wortman J."/>
            <person name="Fraser-Liggett C."/>
            <person name="Carlton J."/>
        </authorList>
    </citation>
    <scope>NUCLEOTIDE SEQUENCE</scope>
    <source>
        <strain evidence="2">G3</strain>
    </source>
</reference>
<feature type="compositionally biased region" description="Polar residues" evidence="1">
    <location>
        <begin position="213"/>
        <end position="246"/>
    </location>
</feature>